<dbReference type="Proteomes" id="UP000596660">
    <property type="component" value="Unplaced"/>
</dbReference>
<dbReference type="Pfam" id="PF22062">
    <property type="entry name" value="OB_DPOA2"/>
    <property type="match status" value="1"/>
</dbReference>
<evidence type="ECO:0000256" key="6">
    <source>
        <dbReference type="PIRNR" id="PIRNR018300"/>
    </source>
</evidence>
<evidence type="ECO:0000256" key="2">
    <source>
        <dbReference type="ARBA" id="ARBA00007299"/>
    </source>
</evidence>
<reference evidence="10" key="1">
    <citation type="journal article" date="2017" name="Nature">
        <title>The genome of Chenopodium quinoa.</title>
        <authorList>
            <person name="Jarvis D.E."/>
            <person name="Ho Y.S."/>
            <person name="Lightfoot D.J."/>
            <person name="Schmoeckel S.M."/>
            <person name="Li B."/>
            <person name="Borm T.J.A."/>
            <person name="Ohyanagi H."/>
            <person name="Mineta K."/>
            <person name="Michell C.T."/>
            <person name="Saber N."/>
            <person name="Kharbatia N.M."/>
            <person name="Rupper R.R."/>
            <person name="Sharp A.R."/>
            <person name="Dally N."/>
            <person name="Boughton B.A."/>
            <person name="Woo Y.H."/>
            <person name="Gao G."/>
            <person name="Schijlen E.G.W.M."/>
            <person name="Guo X."/>
            <person name="Momin A.A."/>
            <person name="Negrao S."/>
            <person name="Al-Babili S."/>
            <person name="Gehring C."/>
            <person name="Roessner U."/>
            <person name="Jung C."/>
            <person name="Murphy K."/>
            <person name="Arold S.T."/>
            <person name="Gojobori T."/>
            <person name="van der Linden C.G."/>
            <person name="van Loo E.N."/>
            <person name="Jellen E.N."/>
            <person name="Maughan P.J."/>
            <person name="Tester M."/>
        </authorList>
    </citation>
    <scope>NUCLEOTIDE SEQUENCE [LARGE SCALE GENOMIC DNA]</scope>
    <source>
        <strain evidence="10">cv. PI 614886</strain>
    </source>
</reference>
<comment type="subcellular location">
    <subcellularLocation>
        <location evidence="1 6">Nucleus</location>
    </subcellularLocation>
</comment>
<feature type="domain" description="DNA polymerase alpha subunit B OB" evidence="9">
    <location>
        <begin position="237"/>
        <end position="319"/>
    </location>
</feature>
<evidence type="ECO:0000256" key="3">
    <source>
        <dbReference type="ARBA" id="ARBA00018596"/>
    </source>
</evidence>
<dbReference type="GO" id="GO:0003677">
    <property type="term" value="F:DNA binding"/>
    <property type="evidence" value="ECO:0007669"/>
    <property type="project" value="InterPro"/>
</dbReference>
<keyword evidence="11" id="KW-1185">Reference proteome</keyword>
<dbReference type="PANTHER" id="PTHR23061:SF12">
    <property type="entry name" value="DNA POLYMERASE ALPHA SUBUNIT B"/>
    <property type="match status" value="1"/>
</dbReference>
<dbReference type="GO" id="GO:0005658">
    <property type="term" value="C:alpha DNA polymerase:primase complex"/>
    <property type="evidence" value="ECO:0007669"/>
    <property type="project" value="TreeGrafter"/>
</dbReference>
<evidence type="ECO:0000259" key="8">
    <source>
        <dbReference type="Pfam" id="PF08418"/>
    </source>
</evidence>
<dbReference type="InterPro" id="IPR043034">
    <property type="entry name" value="DNA_pol_alpha_B_N_sf"/>
</dbReference>
<evidence type="ECO:0000256" key="5">
    <source>
        <dbReference type="ARBA" id="ARBA00023242"/>
    </source>
</evidence>
<organism evidence="10 11">
    <name type="scientific">Chenopodium quinoa</name>
    <name type="common">Quinoa</name>
    <dbReference type="NCBI Taxonomy" id="63459"/>
    <lineage>
        <taxon>Eukaryota</taxon>
        <taxon>Viridiplantae</taxon>
        <taxon>Streptophyta</taxon>
        <taxon>Embryophyta</taxon>
        <taxon>Tracheophyta</taxon>
        <taxon>Spermatophyta</taxon>
        <taxon>Magnoliopsida</taxon>
        <taxon>eudicotyledons</taxon>
        <taxon>Gunneridae</taxon>
        <taxon>Pentapetalae</taxon>
        <taxon>Caryophyllales</taxon>
        <taxon>Chenopodiaceae</taxon>
        <taxon>Chenopodioideae</taxon>
        <taxon>Atripliceae</taxon>
        <taxon>Chenopodium</taxon>
    </lineage>
</organism>
<protein>
    <recommendedName>
        <fullName evidence="3 6">DNA polymerase alpha subunit B</fullName>
    </recommendedName>
</protein>
<evidence type="ECO:0000256" key="4">
    <source>
        <dbReference type="ARBA" id="ARBA00022705"/>
    </source>
</evidence>
<dbReference type="InterPro" id="IPR016722">
    <property type="entry name" value="DNA_pol_alpha_bsu"/>
</dbReference>
<feature type="domain" description="DNA polymerase alpha subunit B N-terminal" evidence="8">
    <location>
        <begin position="4"/>
        <end position="51"/>
    </location>
</feature>
<comment type="similarity">
    <text evidence="2 6">Belongs to the DNA polymerase alpha subunit B family.</text>
</comment>
<dbReference type="PIRSF" id="PIRSF018300">
    <property type="entry name" value="DNA_pol_alph_2"/>
    <property type="match status" value="1"/>
</dbReference>
<evidence type="ECO:0000259" key="9">
    <source>
        <dbReference type="Pfam" id="PF22062"/>
    </source>
</evidence>
<keyword evidence="4 6" id="KW-0235">DNA replication</keyword>
<evidence type="ECO:0000313" key="10">
    <source>
        <dbReference type="EnsemblPlants" id="AUR62005568-RA:cds"/>
    </source>
</evidence>
<comment type="function">
    <text evidence="6">Accessory subunit of the DNA polymerase alpha complex (also known as the alpha DNA polymerase-primase complex) which plays an essential role in the initiation of DNA synthesis.</text>
</comment>
<dbReference type="FunFam" id="3.60.21.60:FF:000004">
    <property type="entry name" value="DNA polymerase alpha subunit B"/>
    <property type="match status" value="1"/>
</dbReference>
<reference evidence="10" key="2">
    <citation type="submission" date="2021-03" db="UniProtKB">
        <authorList>
            <consortium name="EnsemblPlants"/>
        </authorList>
    </citation>
    <scope>IDENTIFICATION</scope>
</reference>
<evidence type="ECO:0000256" key="1">
    <source>
        <dbReference type="ARBA" id="ARBA00004123"/>
    </source>
</evidence>
<accession>A0A803L130</accession>
<dbReference type="InterPro" id="IPR013627">
    <property type="entry name" value="Pol_alpha_B_N"/>
</dbReference>
<evidence type="ECO:0000313" key="11">
    <source>
        <dbReference type="Proteomes" id="UP000596660"/>
    </source>
</evidence>
<dbReference type="Gramene" id="AUR62005568-RA">
    <property type="protein sequence ID" value="AUR62005568-RA:cds"/>
    <property type="gene ID" value="AUR62005568"/>
</dbReference>
<dbReference type="OMA" id="RFMYDRT"/>
<feature type="domain" description="DNA polymerase alpha/delta/epsilon subunit B" evidence="7">
    <location>
        <begin position="359"/>
        <end position="522"/>
    </location>
</feature>
<evidence type="ECO:0000259" key="7">
    <source>
        <dbReference type="Pfam" id="PF04042"/>
    </source>
</evidence>
<dbReference type="Gene3D" id="1.10.8.530">
    <property type="entry name" value="DNA polymerase alpha-primase, subunit B, N-terminal domain"/>
    <property type="match status" value="1"/>
</dbReference>
<keyword evidence="5 6" id="KW-0539">Nucleus</keyword>
<proteinExistence type="inferred from homology"/>
<dbReference type="AlphaFoldDB" id="A0A803L130"/>
<dbReference type="InterPro" id="IPR054300">
    <property type="entry name" value="OB_DPOA2"/>
</dbReference>
<dbReference type="SMR" id="A0A803L130"/>
<dbReference type="Pfam" id="PF04042">
    <property type="entry name" value="DNA_pol_E_B"/>
    <property type="match status" value="1"/>
</dbReference>
<dbReference type="EnsemblPlants" id="AUR62005568-RA">
    <property type="protein sequence ID" value="AUR62005568-RA:cds"/>
    <property type="gene ID" value="AUR62005568"/>
</dbReference>
<name>A0A803L130_CHEQI</name>
<sequence>MEAEIKAEFNKSGFNIADEDAVLNKCLTFCTEYKLTPSDLVLSWELYYLHRQLNESTVQNAEMDGFLLHLQNEQKEAFIKEEPGWHAYSFRDVDMILNDEPEDTKEGILDTPTDKPLARYEELGDLGHGTNGSPVSSSKQSSILTPFGQRTNKFVVQYHTKTEPIAEKGNIETEDEDMGDEFIRKAQPKNRCSLVIHGSKPEPGCRFMYDKIEDRFMYLVNRIKKHTSSFLSYGQYEEPTDPTVASQKSMFAVGMICCDGEGRLNEKSVLLQSSIEHSGGEHVRLELEKVNQYSIFPGQVVGVVGTNPSGHCLVASKLVDAIPLLPSSDINLHPAKKLALNEEGLSNFQSPALAELSMIVAAGPFTTTDNLLFEPLKELLAYATRKQPQLLILLGPFVDSEHPEIQKPTFNRSFDEVFQHEIIRRLRDHVEYMGSSTRVLLVPSIRDANHDHVFPQPPFDLNPEMKDQITCLANPGIFDANEVKVGCCSVDVIKHLGGEEISKNLTSGARLSRLATHIINQRRHDMASLCWKNFYFIYYGFYPLYPPAESVPLDFSIAPKALDISSIPHMLILPSDLAPFVKVLSINEEVKEQEHVKCLCVNPGRLAKGIGGGTFVEIYYNGSPETAYGLIIRI</sequence>
<dbReference type="InterPro" id="IPR007185">
    <property type="entry name" value="DNA_pol_a/d/e_bsu"/>
</dbReference>
<dbReference type="PANTHER" id="PTHR23061">
    <property type="entry name" value="DNA POLYMERASE 2 ALPHA 70 KDA SUBUNIT"/>
    <property type="match status" value="1"/>
</dbReference>
<dbReference type="GO" id="GO:0006270">
    <property type="term" value="P:DNA replication initiation"/>
    <property type="evidence" value="ECO:0007669"/>
    <property type="project" value="TreeGrafter"/>
</dbReference>
<dbReference type="Pfam" id="PF08418">
    <property type="entry name" value="Pol_alpha_B_N"/>
    <property type="match status" value="1"/>
</dbReference>
<dbReference type="Gene3D" id="3.60.21.60">
    <property type="match status" value="2"/>
</dbReference>